<protein>
    <recommendedName>
        <fullName evidence="2">HNH nuclease domain-containing protein</fullName>
    </recommendedName>
</protein>
<dbReference type="GeneID" id="62759895"/>
<evidence type="ECO:0000313" key="4">
    <source>
        <dbReference type="Proteomes" id="UP000004830"/>
    </source>
</evidence>
<reference evidence="3 4" key="1">
    <citation type="submission" date="2011-06" db="EMBL/GenBank/DDBJ databases">
        <title>The Genome Sequence of Collinsella tanakaei YIT 12063.</title>
        <authorList>
            <consortium name="The Broad Institute Genome Sequencing Platform"/>
            <person name="Earl A."/>
            <person name="Ward D."/>
            <person name="Feldgarden M."/>
            <person name="Gevers D."/>
            <person name="Morotomi M."/>
            <person name="Young S.K."/>
            <person name="Zeng Q."/>
            <person name="Gargeya S."/>
            <person name="Fitzgerald M."/>
            <person name="Haas B."/>
            <person name="Abouelleil A."/>
            <person name="Alvarado L."/>
            <person name="Arachchi H.M."/>
            <person name="Berlin A."/>
            <person name="Brown A."/>
            <person name="Chapman S.B."/>
            <person name="Chen Z."/>
            <person name="Dunbar C."/>
            <person name="Freedman E."/>
            <person name="Gearin G."/>
            <person name="Gellesch M."/>
            <person name="Goldberg J."/>
            <person name="Griggs A."/>
            <person name="Gujja S."/>
            <person name="Heiman D."/>
            <person name="Howarth C."/>
            <person name="Larson L."/>
            <person name="Lui A."/>
            <person name="MacDonald P.J.P."/>
            <person name="Mehta T."/>
            <person name="Montmayeur A."/>
            <person name="Murphy C."/>
            <person name="Neiman D."/>
            <person name="Pearson M."/>
            <person name="Priest M."/>
            <person name="Roberts A."/>
            <person name="Saif S."/>
            <person name="Shea T."/>
            <person name="Shenoy N."/>
            <person name="Sisk P."/>
            <person name="Stolte C."/>
            <person name="Sykes S."/>
            <person name="Wortman J."/>
            <person name="Nusbaum C."/>
            <person name="Birren B."/>
        </authorList>
    </citation>
    <scope>NUCLEOTIDE SEQUENCE [LARGE SCALE GENOMIC DNA]</scope>
    <source>
        <strain evidence="3 4">YIT 12063</strain>
    </source>
</reference>
<proteinExistence type="predicted"/>
<dbReference type="Proteomes" id="UP000004830">
    <property type="component" value="Unassembled WGS sequence"/>
</dbReference>
<dbReference type="PATRIC" id="fig|742742.3.peg.394"/>
<sequence length="314" mass="36094">MGRRRNDPAEDEWIRAVYPYHEAKETARLFEGVFGRPIKPTTLTARASDLGVHRDTGAVSWAAHPEWCEWLAAYIPGHSEQEIIAAFKERWDVELRVPQVANFKTRFGIKSGTVGGRFFKGQESYNKGRPQSEWMTPEAIERTKATRFKKHGIPHNTRPMGYERVNVDGYIEVKVRERPDAEHRSCFDLKQRLVYERAHNVKLTSDDIIVFLDGDKLNCDPSNLARLSHAEHAKMTTYKLTYSDRETFETALKIMRLNDRVRSITGRERVCPVCGKTFKPTNPNNPSRCCSPKCAGEFKRGKPRSRKEPNGTTR</sequence>
<accession>G1WGE8</accession>
<gene>
    <name evidence="3" type="ORF">HMPREF9452_00411</name>
</gene>
<dbReference type="STRING" id="742742.HMPREF9452_00411"/>
<dbReference type="InterPro" id="IPR044925">
    <property type="entry name" value="His-Me_finger_sf"/>
</dbReference>
<evidence type="ECO:0000259" key="2">
    <source>
        <dbReference type="Pfam" id="PF13392"/>
    </source>
</evidence>
<dbReference type="OrthoDB" id="3208058at2"/>
<keyword evidence="4" id="KW-1185">Reference proteome</keyword>
<dbReference type="EMBL" id="ADLS01000006">
    <property type="protein sequence ID" value="EGX67399.1"/>
    <property type="molecule type" value="Genomic_DNA"/>
</dbReference>
<dbReference type="HOGENOM" id="CLU_086933_0_0_11"/>
<dbReference type="InterPro" id="IPR003615">
    <property type="entry name" value="HNH_nuc"/>
</dbReference>
<dbReference type="AlphaFoldDB" id="G1WGE8"/>
<feature type="region of interest" description="Disordered" evidence="1">
    <location>
        <begin position="292"/>
        <end position="314"/>
    </location>
</feature>
<dbReference type="Gene3D" id="3.90.75.20">
    <property type="match status" value="1"/>
</dbReference>
<dbReference type="SUPFAM" id="SSF54060">
    <property type="entry name" value="His-Me finger endonucleases"/>
    <property type="match status" value="1"/>
</dbReference>
<organism evidence="3 4">
    <name type="scientific">Collinsella tanakaei YIT 12063</name>
    <dbReference type="NCBI Taxonomy" id="742742"/>
    <lineage>
        <taxon>Bacteria</taxon>
        <taxon>Bacillati</taxon>
        <taxon>Actinomycetota</taxon>
        <taxon>Coriobacteriia</taxon>
        <taxon>Coriobacteriales</taxon>
        <taxon>Coriobacteriaceae</taxon>
        <taxon>Collinsella</taxon>
    </lineage>
</organism>
<evidence type="ECO:0000313" key="3">
    <source>
        <dbReference type="EMBL" id="EGX67399.1"/>
    </source>
</evidence>
<comment type="caution">
    <text evidence="3">The sequence shown here is derived from an EMBL/GenBank/DDBJ whole genome shotgun (WGS) entry which is preliminary data.</text>
</comment>
<feature type="domain" description="HNH nuclease" evidence="2">
    <location>
        <begin position="190"/>
        <end position="233"/>
    </location>
</feature>
<dbReference type="Pfam" id="PF13392">
    <property type="entry name" value="HNH_3"/>
    <property type="match status" value="1"/>
</dbReference>
<dbReference type="eggNOG" id="ENOG5031UZQ">
    <property type="taxonomic scope" value="Bacteria"/>
</dbReference>
<dbReference type="RefSeq" id="WP_009140447.1">
    <property type="nucleotide sequence ID" value="NZ_JH126467.1"/>
</dbReference>
<evidence type="ECO:0000256" key="1">
    <source>
        <dbReference type="SAM" id="MobiDB-lite"/>
    </source>
</evidence>
<name>G1WGE8_9ACTN</name>